<dbReference type="SUPFAM" id="SSF46785">
    <property type="entry name" value="Winged helix' DNA-binding domain"/>
    <property type="match status" value="1"/>
</dbReference>
<dbReference type="InterPro" id="IPR036390">
    <property type="entry name" value="WH_DNA-bd_sf"/>
</dbReference>
<proteinExistence type="predicted"/>
<name>A0ABT2KAZ7_9RHOB</name>
<dbReference type="InterPro" id="IPR011663">
    <property type="entry name" value="UTRA"/>
</dbReference>
<dbReference type="InterPro" id="IPR050679">
    <property type="entry name" value="Bact_HTH_transcr_reg"/>
</dbReference>
<dbReference type="Proteomes" id="UP001320702">
    <property type="component" value="Unassembled WGS sequence"/>
</dbReference>
<dbReference type="SUPFAM" id="SSF64288">
    <property type="entry name" value="Chorismate lyase-like"/>
    <property type="match status" value="1"/>
</dbReference>
<dbReference type="EMBL" id="JANAVZ010000005">
    <property type="protein sequence ID" value="MCT4333164.1"/>
    <property type="molecule type" value="Genomic_DNA"/>
</dbReference>
<dbReference type="InterPro" id="IPR000524">
    <property type="entry name" value="Tscrpt_reg_HTH_GntR"/>
</dbReference>
<dbReference type="SMART" id="SM00866">
    <property type="entry name" value="UTRA"/>
    <property type="match status" value="1"/>
</dbReference>
<organism evidence="5 6">
    <name type="scientific">Paracoccus maritimus</name>
    <dbReference type="NCBI Taxonomy" id="2933292"/>
    <lineage>
        <taxon>Bacteria</taxon>
        <taxon>Pseudomonadati</taxon>
        <taxon>Pseudomonadota</taxon>
        <taxon>Alphaproteobacteria</taxon>
        <taxon>Rhodobacterales</taxon>
        <taxon>Paracoccaceae</taxon>
        <taxon>Paracoccus</taxon>
    </lineage>
</organism>
<dbReference type="CDD" id="cd07377">
    <property type="entry name" value="WHTH_GntR"/>
    <property type="match status" value="1"/>
</dbReference>
<keyword evidence="1" id="KW-0805">Transcription regulation</keyword>
<evidence type="ECO:0000256" key="1">
    <source>
        <dbReference type="ARBA" id="ARBA00023015"/>
    </source>
</evidence>
<evidence type="ECO:0000313" key="6">
    <source>
        <dbReference type="Proteomes" id="UP001320702"/>
    </source>
</evidence>
<dbReference type="PRINTS" id="PR00035">
    <property type="entry name" value="HTHGNTR"/>
</dbReference>
<feature type="domain" description="HTH gntR-type" evidence="4">
    <location>
        <begin position="16"/>
        <end position="84"/>
    </location>
</feature>
<evidence type="ECO:0000256" key="3">
    <source>
        <dbReference type="ARBA" id="ARBA00023163"/>
    </source>
</evidence>
<dbReference type="Gene3D" id="3.40.1410.10">
    <property type="entry name" value="Chorismate lyase-like"/>
    <property type="match status" value="1"/>
</dbReference>
<accession>A0ABT2KAZ7</accession>
<dbReference type="Pfam" id="PF07702">
    <property type="entry name" value="UTRA"/>
    <property type="match status" value="1"/>
</dbReference>
<dbReference type="SMART" id="SM00345">
    <property type="entry name" value="HTH_GNTR"/>
    <property type="match status" value="1"/>
</dbReference>
<keyword evidence="2" id="KW-0238">DNA-binding</keyword>
<comment type="caution">
    <text evidence="5">The sequence shown here is derived from an EMBL/GenBank/DDBJ whole genome shotgun (WGS) entry which is preliminary data.</text>
</comment>
<dbReference type="RefSeq" id="WP_260277055.1">
    <property type="nucleotide sequence ID" value="NZ_JANAVZ010000005.1"/>
</dbReference>
<evidence type="ECO:0000256" key="2">
    <source>
        <dbReference type="ARBA" id="ARBA00023125"/>
    </source>
</evidence>
<dbReference type="Pfam" id="PF00392">
    <property type="entry name" value="GntR"/>
    <property type="match status" value="1"/>
</dbReference>
<dbReference type="InterPro" id="IPR028978">
    <property type="entry name" value="Chorismate_lyase_/UTRA_dom_sf"/>
</dbReference>
<dbReference type="PANTHER" id="PTHR44846">
    <property type="entry name" value="MANNOSYL-D-GLYCERATE TRANSPORT/METABOLISM SYSTEM REPRESSOR MNGR-RELATED"/>
    <property type="match status" value="1"/>
</dbReference>
<dbReference type="InterPro" id="IPR036388">
    <property type="entry name" value="WH-like_DNA-bd_sf"/>
</dbReference>
<gene>
    <name evidence="5" type="ORF">MU516_09815</name>
</gene>
<dbReference type="PANTHER" id="PTHR44846:SF1">
    <property type="entry name" value="MANNOSYL-D-GLYCERATE TRANSPORT_METABOLISM SYSTEM REPRESSOR MNGR-RELATED"/>
    <property type="match status" value="1"/>
</dbReference>
<evidence type="ECO:0000313" key="5">
    <source>
        <dbReference type="EMBL" id="MCT4333164.1"/>
    </source>
</evidence>
<keyword evidence="3" id="KW-0804">Transcription</keyword>
<reference evidence="5 6" key="1">
    <citation type="submission" date="2022-04" db="EMBL/GenBank/DDBJ databases">
        <title>Paracoccus sp. YLB-12 draft genome sequence.</title>
        <authorList>
            <person name="Yu L."/>
        </authorList>
    </citation>
    <scope>NUCLEOTIDE SEQUENCE [LARGE SCALE GENOMIC DNA]</scope>
    <source>
        <strain evidence="5 6">YLB-12</strain>
    </source>
</reference>
<protein>
    <submittedName>
        <fullName evidence="5">GntR family transcriptional regulator</fullName>
    </submittedName>
</protein>
<evidence type="ECO:0000259" key="4">
    <source>
        <dbReference type="PROSITE" id="PS50949"/>
    </source>
</evidence>
<dbReference type="Gene3D" id="1.10.10.10">
    <property type="entry name" value="Winged helix-like DNA-binding domain superfamily/Winged helix DNA-binding domain"/>
    <property type="match status" value="1"/>
</dbReference>
<keyword evidence="6" id="KW-1185">Reference proteome</keyword>
<dbReference type="PROSITE" id="PS50949">
    <property type="entry name" value="HTH_GNTR"/>
    <property type="match status" value="1"/>
</dbReference>
<sequence>MVFTGKRQHWTSWMGQPLYQKVIDTIVARIAAGELLPGGMLPSETQLAAEVGVSQGTARKALMMLEQHGILRREQGRGTFVTARTPDSSLFNFFRLRDHDGAVIRPELVDEKVVQRAATAEEQSLLFDKPDRVYEISRIRCLEGINSTVETSVVPAALFAGIENRAPLPSALYILYQQNYGCIVLKADECIVATAATPSQAKALNICEGAPLLQVERLAFDILGRPIERRRSLYRTDRFSYRVTLD</sequence>